<protein>
    <submittedName>
        <fullName evidence="2">Competence protein ComEA</fullName>
    </submittedName>
</protein>
<organism evidence="2 3">
    <name type="scientific">Metabacillus niabensis</name>
    <dbReference type="NCBI Taxonomy" id="324854"/>
    <lineage>
        <taxon>Bacteria</taxon>
        <taxon>Bacillati</taxon>
        <taxon>Bacillota</taxon>
        <taxon>Bacilli</taxon>
        <taxon>Bacillales</taxon>
        <taxon>Bacillaceae</taxon>
        <taxon>Metabacillus</taxon>
    </lineage>
</organism>
<feature type="domain" description="Helix-hairpin-helix DNA-binding motif class 1" evidence="1">
    <location>
        <begin position="187"/>
        <end position="206"/>
    </location>
</feature>
<dbReference type="Gene3D" id="1.10.150.280">
    <property type="entry name" value="AF1531-like domain"/>
    <property type="match status" value="1"/>
</dbReference>
<dbReference type="InterPro" id="IPR010994">
    <property type="entry name" value="RuvA_2-like"/>
</dbReference>
<evidence type="ECO:0000313" key="3">
    <source>
        <dbReference type="Proteomes" id="UP001232245"/>
    </source>
</evidence>
<dbReference type="Proteomes" id="UP001232245">
    <property type="component" value="Unassembled WGS sequence"/>
</dbReference>
<reference evidence="2 3" key="1">
    <citation type="submission" date="2023-07" db="EMBL/GenBank/DDBJ databases">
        <title>Genomic Encyclopedia of Type Strains, Phase IV (KMG-IV): sequencing the most valuable type-strain genomes for metagenomic binning, comparative biology and taxonomic classification.</title>
        <authorList>
            <person name="Goeker M."/>
        </authorList>
    </citation>
    <scope>NUCLEOTIDE SEQUENCE [LARGE SCALE GENOMIC DNA]</scope>
    <source>
        <strain evidence="2 3">DSM 17723</strain>
    </source>
</reference>
<comment type="caution">
    <text evidence="2">The sequence shown here is derived from an EMBL/GenBank/DDBJ whole genome shotgun (WGS) entry which is preliminary data.</text>
</comment>
<dbReference type="EMBL" id="JAUSTZ010000002">
    <property type="protein sequence ID" value="MDQ0224800.1"/>
    <property type="molecule type" value="Genomic_DNA"/>
</dbReference>
<dbReference type="InterPro" id="IPR004509">
    <property type="entry name" value="Competence_ComEA_HhH"/>
</dbReference>
<dbReference type="InterPro" id="IPR051675">
    <property type="entry name" value="Endo/Exo/Phosphatase_dom_1"/>
</dbReference>
<dbReference type="InterPro" id="IPR019554">
    <property type="entry name" value="Soluble_ligand-bd"/>
</dbReference>
<sequence>MGNLLTNKKVLIFIPLGALLIYLFAKNLMLNQELNREGEEDSFVLEEMEQTLEDEEEVSGERTTTLVIDVKGAVQTPGVYEMESGSRVHDVIDEAGGLVKEADELAVNLAAPLEDGMVIYIPRKGEIKENPYVLPTEQKTTQEGTNEKININLATLEELQTLPGIGPSKASSIIAYREENGPFSKIEDLLEVSGIGEKSLDKIKEEIVVK</sequence>
<dbReference type="InterPro" id="IPR003583">
    <property type="entry name" value="Hlx-hairpin-Hlx_DNA-bd_motif"/>
</dbReference>
<dbReference type="PANTHER" id="PTHR21180:SF32">
    <property type="entry name" value="ENDONUCLEASE_EXONUCLEASE_PHOSPHATASE FAMILY DOMAIN-CONTAINING PROTEIN 1"/>
    <property type="match status" value="1"/>
</dbReference>
<evidence type="ECO:0000313" key="2">
    <source>
        <dbReference type="EMBL" id="MDQ0224800.1"/>
    </source>
</evidence>
<dbReference type="SUPFAM" id="SSF142984">
    <property type="entry name" value="Nqo1 middle domain-like"/>
    <property type="match status" value="1"/>
</dbReference>
<proteinExistence type="predicted"/>
<evidence type="ECO:0000259" key="1">
    <source>
        <dbReference type="SMART" id="SM00278"/>
    </source>
</evidence>
<dbReference type="NCBIfam" id="TIGR00426">
    <property type="entry name" value="competence protein ComEA helix-hairpin-helix repeat region"/>
    <property type="match status" value="1"/>
</dbReference>
<dbReference type="RefSeq" id="WP_233452111.1">
    <property type="nucleotide sequence ID" value="NZ_CADEPK010000009.1"/>
</dbReference>
<dbReference type="SUPFAM" id="SSF47781">
    <property type="entry name" value="RuvA domain 2-like"/>
    <property type="match status" value="1"/>
</dbReference>
<dbReference type="PANTHER" id="PTHR21180">
    <property type="entry name" value="ENDONUCLEASE/EXONUCLEASE/PHOSPHATASE FAMILY DOMAIN-CONTAINING PROTEIN 1"/>
    <property type="match status" value="1"/>
</dbReference>
<name>A0ABT9YXS9_9BACI</name>
<gene>
    <name evidence="2" type="ORF">J2S02_001129</name>
</gene>
<feature type="domain" description="Helix-hairpin-helix DNA-binding motif class 1" evidence="1">
    <location>
        <begin position="157"/>
        <end position="176"/>
    </location>
</feature>
<keyword evidence="3" id="KW-1185">Reference proteome</keyword>
<dbReference type="Pfam" id="PF10531">
    <property type="entry name" value="SLBB"/>
    <property type="match status" value="1"/>
</dbReference>
<accession>A0ABT9YXS9</accession>
<dbReference type="SMART" id="SM00278">
    <property type="entry name" value="HhH1"/>
    <property type="match status" value="2"/>
</dbReference>
<dbReference type="Pfam" id="PF12836">
    <property type="entry name" value="HHH_3"/>
    <property type="match status" value="1"/>
</dbReference>